<dbReference type="EMBL" id="MU005602">
    <property type="protein sequence ID" value="KAF2679669.1"/>
    <property type="molecule type" value="Genomic_DNA"/>
</dbReference>
<dbReference type="GO" id="GO:0005737">
    <property type="term" value="C:cytoplasm"/>
    <property type="evidence" value="ECO:0007669"/>
    <property type="project" value="TreeGrafter"/>
</dbReference>
<evidence type="ECO:0000259" key="1">
    <source>
        <dbReference type="Pfam" id="PF01370"/>
    </source>
</evidence>
<dbReference type="SUPFAM" id="SSF51735">
    <property type="entry name" value="NAD(P)-binding Rossmann-fold domains"/>
    <property type="match status" value="1"/>
</dbReference>
<keyword evidence="3" id="KW-1185">Reference proteome</keyword>
<evidence type="ECO:0000313" key="3">
    <source>
        <dbReference type="Proteomes" id="UP000799291"/>
    </source>
</evidence>
<dbReference type="PANTHER" id="PTHR48079:SF6">
    <property type="entry name" value="NAD(P)-BINDING DOMAIN-CONTAINING PROTEIN-RELATED"/>
    <property type="match status" value="1"/>
</dbReference>
<name>A0A6G1IP68_9PLEO</name>
<evidence type="ECO:0000313" key="2">
    <source>
        <dbReference type="EMBL" id="KAF2679669.1"/>
    </source>
</evidence>
<accession>A0A6G1IP68</accession>
<dbReference type="Pfam" id="PF01370">
    <property type="entry name" value="Epimerase"/>
    <property type="match status" value="1"/>
</dbReference>
<feature type="domain" description="NAD-dependent epimerase/dehydratase" evidence="1">
    <location>
        <begin position="8"/>
        <end position="246"/>
    </location>
</feature>
<dbReference type="Gene3D" id="3.40.50.720">
    <property type="entry name" value="NAD(P)-binding Rossmann-like Domain"/>
    <property type="match status" value="1"/>
</dbReference>
<organism evidence="2 3">
    <name type="scientific">Lentithecium fluviatile CBS 122367</name>
    <dbReference type="NCBI Taxonomy" id="1168545"/>
    <lineage>
        <taxon>Eukaryota</taxon>
        <taxon>Fungi</taxon>
        <taxon>Dikarya</taxon>
        <taxon>Ascomycota</taxon>
        <taxon>Pezizomycotina</taxon>
        <taxon>Dothideomycetes</taxon>
        <taxon>Pleosporomycetidae</taxon>
        <taxon>Pleosporales</taxon>
        <taxon>Massarineae</taxon>
        <taxon>Lentitheciaceae</taxon>
        <taxon>Lentithecium</taxon>
    </lineage>
</organism>
<dbReference type="InterPro" id="IPR036291">
    <property type="entry name" value="NAD(P)-bd_dom_sf"/>
</dbReference>
<dbReference type="InterPro" id="IPR051783">
    <property type="entry name" value="NAD(P)-dependent_oxidoreduct"/>
</dbReference>
<dbReference type="PANTHER" id="PTHR48079">
    <property type="entry name" value="PROTEIN YEEZ"/>
    <property type="match status" value="1"/>
</dbReference>
<dbReference type="GO" id="GO:0004029">
    <property type="term" value="F:aldehyde dehydrogenase (NAD+) activity"/>
    <property type="evidence" value="ECO:0007669"/>
    <property type="project" value="TreeGrafter"/>
</dbReference>
<dbReference type="InterPro" id="IPR001509">
    <property type="entry name" value="Epimerase_deHydtase"/>
</dbReference>
<gene>
    <name evidence="2" type="ORF">K458DRAFT_480316</name>
</gene>
<proteinExistence type="predicted"/>
<protein>
    <submittedName>
        <fullName evidence="2">NAD dependent epimerase/dehydratase family protein-like protein</fullName>
    </submittedName>
</protein>
<sequence>MAQEQAKILLTGATGFIGGTILTHLLAPSVPPTILERIPITCLVRGEDRVIKLRAAYGDRVHPVLYEGLDDRDATIAIAAQHNIVVNTTLGYHSASATALIHGLARRKQETGRDVWMIHTSGTSNLADQPISGKWSKKTPNREFNDASDDVYAYEKAREGVSPYAQRTTELNVVDAGLELGVKTLVIMSPTIFGKGTGLFNTSSIQVPAYAQAVVTQGQGVVVGDGKGVWDYVHVEDLAELYRIVVLRILEHGGKDLPNGKKGIIFSGNGRHSWLEVAQGVTDACYEAGWIKSKDVKSVNLSEGAKILSAYMGGPLEDIVELGLCSNSRTVSSVARSLGWKPTKGEEASKAGFRYDVGIALQKLVDK</sequence>
<dbReference type="AlphaFoldDB" id="A0A6G1IP68"/>
<reference evidence="2" key="1">
    <citation type="journal article" date="2020" name="Stud. Mycol.">
        <title>101 Dothideomycetes genomes: a test case for predicting lifestyles and emergence of pathogens.</title>
        <authorList>
            <person name="Haridas S."/>
            <person name="Albert R."/>
            <person name="Binder M."/>
            <person name="Bloem J."/>
            <person name="Labutti K."/>
            <person name="Salamov A."/>
            <person name="Andreopoulos B."/>
            <person name="Baker S."/>
            <person name="Barry K."/>
            <person name="Bills G."/>
            <person name="Bluhm B."/>
            <person name="Cannon C."/>
            <person name="Castanera R."/>
            <person name="Culley D."/>
            <person name="Daum C."/>
            <person name="Ezra D."/>
            <person name="Gonzalez J."/>
            <person name="Henrissat B."/>
            <person name="Kuo A."/>
            <person name="Liang C."/>
            <person name="Lipzen A."/>
            <person name="Lutzoni F."/>
            <person name="Magnuson J."/>
            <person name="Mondo S."/>
            <person name="Nolan M."/>
            <person name="Ohm R."/>
            <person name="Pangilinan J."/>
            <person name="Park H.-J."/>
            <person name="Ramirez L."/>
            <person name="Alfaro M."/>
            <person name="Sun H."/>
            <person name="Tritt A."/>
            <person name="Yoshinaga Y."/>
            <person name="Zwiers L.-H."/>
            <person name="Turgeon B."/>
            <person name="Goodwin S."/>
            <person name="Spatafora J."/>
            <person name="Crous P."/>
            <person name="Grigoriev I."/>
        </authorList>
    </citation>
    <scope>NUCLEOTIDE SEQUENCE</scope>
    <source>
        <strain evidence="2">CBS 122367</strain>
    </source>
</reference>
<dbReference type="OrthoDB" id="10262413at2759"/>
<dbReference type="Proteomes" id="UP000799291">
    <property type="component" value="Unassembled WGS sequence"/>
</dbReference>